<gene>
    <name evidence="2" type="ORF">ALOHA_HF4000ANIW137G21ctg1g13</name>
</gene>
<dbReference type="SUPFAM" id="SSF55729">
    <property type="entry name" value="Acyl-CoA N-acyltransferases (Nat)"/>
    <property type="match status" value="1"/>
</dbReference>
<dbReference type="Pfam" id="PF00583">
    <property type="entry name" value="Acetyltransf_1"/>
    <property type="match status" value="1"/>
</dbReference>
<reference evidence="2" key="1">
    <citation type="journal article" date="2008" name="ISME J.">
        <title>Genomic patterns of recombination, clonal divergence and environment in marine microbial populations.</title>
        <authorList>
            <person name="Konstantinidis K.T."/>
            <person name="Delong E.F."/>
        </authorList>
    </citation>
    <scope>NUCLEOTIDE SEQUENCE</scope>
</reference>
<dbReference type="PROSITE" id="PS51186">
    <property type="entry name" value="GNAT"/>
    <property type="match status" value="1"/>
</dbReference>
<proteinExistence type="predicted"/>
<organism evidence="2">
    <name type="scientific">uncultured marine microorganism HF4000_ANIW137G21</name>
    <dbReference type="NCBI Taxonomy" id="455530"/>
    <lineage>
        <taxon>unclassified sequences</taxon>
        <taxon>environmental samples</taxon>
    </lineage>
</organism>
<evidence type="ECO:0000313" key="2">
    <source>
        <dbReference type="EMBL" id="ABZ07485.1"/>
    </source>
</evidence>
<dbReference type="CDD" id="cd04301">
    <property type="entry name" value="NAT_SF"/>
    <property type="match status" value="1"/>
</dbReference>
<dbReference type="AlphaFoldDB" id="B3T4H6"/>
<dbReference type="Gene3D" id="3.40.630.30">
    <property type="match status" value="1"/>
</dbReference>
<dbReference type="GO" id="GO:0016747">
    <property type="term" value="F:acyltransferase activity, transferring groups other than amino-acyl groups"/>
    <property type="evidence" value="ECO:0007669"/>
    <property type="project" value="InterPro"/>
</dbReference>
<name>B3T4H6_9ZZZZ</name>
<dbReference type="InterPro" id="IPR016181">
    <property type="entry name" value="Acyl_CoA_acyltransferase"/>
</dbReference>
<dbReference type="InterPro" id="IPR000182">
    <property type="entry name" value="GNAT_dom"/>
</dbReference>
<sequence>MIRECLEDDFEAIYEIINDAAQAYRGIIPPDRWHDPYMPRKELLEEISSGVVFLGYEKEGELVGVMGTQDLQDVTLIRHAYVRTAHRNQGIGGELLGQIMDRATRPVLIGTWAAAFWAIRFYERHGFTVVSPGEKERLLRKYWSLPDRQIVTSVVLAA</sequence>
<evidence type="ECO:0000259" key="1">
    <source>
        <dbReference type="PROSITE" id="PS51186"/>
    </source>
</evidence>
<protein>
    <submittedName>
        <fullName evidence="2">Putative acetyltransferase (GNAT) family protein</fullName>
    </submittedName>
</protein>
<feature type="domain" description="N-acetyltransferase" evidence="1">
    <location>
        <begin position="1"/>
        <end position="148"/>
    </location>
</feature>
<dbReference type="EMBL" id="EU016601">
    <property type="protein sequence ID" value="ABZ07485.1"/>
    <property type="molecule type" value="Genomic_DNA"/>
</dbReference>
<keyword evidence="2" id="KW-0808">Transferase</keyword>
<accession>B3T4H6</accession>